<dbReference type="InterPro" id="IPR013078">
    <property type="entry name" value="His_Pase_superF_clade-1"/>
</dbReference>
<dbReference type="GO" id="GO:0009236">
    <property type="term" value="P:cobalamin biosynthetic process"/>
    <property type="evidence" value="ECO:0007669"/>
    <property type="project" value="UniProtKB-UniRule"/>
</dbReference>
<dbReference type="Proteomes" id="UP001199296">
    <property type="component" value="Unassembled WGS sequence"/>
</dbReference>
<dbReference type="EMBL" id="JAJFAT010000012">
    <property type="protein sequence ID" value="MCC3145489.1"/>
    <property type="molecule type" value="Genomic_DNA"/>
</dbReference>
<keyword evidence="1" id="KW-0378">Hydrolase</keyword>
<sequence length="229" mass="26894">MLFRFGIGYDYEELKVTIDDKGGQLLKTELLLIRHGETEWNKKLIFQGQSDIELNERGRKNSKKNAEFLKMLSYDHIYCSDLKRAKKTARFIAREMGKEIIEAKEIRELNFGEWEGLGFKEIENKYPEEFKAWKEDPLKNHPPGGEEVSKFNHRVNKFFNNIIKKHKGEKIIVVTHGGVIKTYLTEIIEVPPNRFWQFQIENNSLTEIKFFADSAILSKLNFLCGDNFK</sequence>
<evidence type="ECO:0000256" key="1">
    <source>
        <dbReference type="ARBA" id="ARBA00022801"/>
    </source>
</evidence>
<organism evidence="4 5">
    <name type="scientific">Halanaerobium polyolivorans</name>
    <dbReference type="NCBI Taxonomy" id="2886943"/>
    <lineage>
        <taxon>Bacteria</taxon>
        <taxon>Bacillati</taxon>
        <taxon>Bacillota</taxon>
        <taxon>Clostridia</taxon>
        <taxon>Halanaerobiales</taxon>
        <taxon>Halanaerobiaceae</taxon>
        <taxon>Halanaerobium</taxon>
    </lineage>
</organism>
<dbReference type="GO" id="GO:0043755">
    <property type="term" value="F:alpha-ribazole phosphatase activity"/>
    <property type="evidence" value="ECO:0007669"/>
    <property type="project" value="UniProtKB-UniRule"/>
</dbReference>
<protein>
    <recommendedName>
        <fullName evidence="2">Alpha-ribazole phosphatase</fullName>
        <ecNumber evidence="2">3.1.3.73</ecNumber>
    </recommendedName>
</protein>
<dbReference type="CDD" id="cd07067">
    <property type="entry name" value="HP_PGM_like"/>
    <property type="match status" value="1"/>
</dbReference>
<reference evidence="4 5" key="1">
    <citation type="submission" date="2021-10" db="EMBL/GenBank/DDBJ databases">
        <authorList>
            <person name="Grouzdev D.S."/>
            <person name="Pantiukh K.S."/>
            <person name="Krutkina M.S."/>
        </authorList>
    </citation>
    <scope>NUCLEOTIDE SEQUENCE [LARGE SCALE GENOMIC DNA]</scope>
    <source>
        <strain evidence="4 5">Z-7514</strain>
    </source>
</reference>
<dbReference type="InterPro" id="IPR017578">
    <property type="entry name" value="Ribazole_CobC"/>
</dbReference>
<dbReference type="SMART" id="SM00855">
    <property type="entry name" value="PGAM"/>
    <property type="match status" value="1"/>
</dbReference>
<dbReference type="GO" id="GO:0004331">
    <property type="term" value="F:fructose-2,6-bisphosphate 2-phosphatase activity"/>
    <property type="evidence" value="ECO:0007669"/>
    <property type="project" value="TreeGrafter"/>
</dbReference>
<dbReference type="NCBIfam" id="TIGR03162">
    <property type="entry name" value="ribazole_cobC"/>
    <property type="match status" value="1"/>
</dbReference>
<dbReference type="GO" id="GO:0005829">
    <property type="term" value="C:cytosol"/>
    <property type="evidence" value="ECO:0007669"/>
    <property type="project" value="TreeGrafter"/>
</dbReference>
<evidence type="ECO:0000313" key="5">
    <source>
        <dbReference type="Proteomes" id="UP001199296"/>
    </source>
</evidence>
<comment type="caution">
    <text evidence="4">The sequence shown here is derived from an EMBL/GenBank/DDBJ whole genome shotgun (WGS) entry which is preliminary data.</text>
</comment>
<feature type="binding site" evidence="3">
    <location>
        <begin position="34"/>
        <end position="41"/>
    </location>
    <ligand>
        <name>substrate</name>
    </ligand>
</feature>
<gene>
    <name evidence="4" type="primary">cobC</name>
    <name evidence="4" type="ORF">LJ207_09155</name>
</gene>
<feature type="binding site" evidence="3">
    <location>
        <position position="84"/>
    </location>
    <ligand>
        <name>substrate</name>
    </ligand>
</feature>
<dbReference type="InterPro" id="IPR001345">
    <property type="entry name" value="PG/BPGM_mutase_AS"/>
</dbReference>
<accession>A0AAW4X102</accession>
<dbReference type="AlphaFoldDB" id="A0AAW4X102"/>
<evidence type="ECO:0000256" key="2">
    <source>
        <dbReference type="NCBIfam" id="TIGR03162"/>
    </source>
</evidence>
<dbReference type="GO" id="GO:0045820">
    <property type="term" value="P:negative regulation of glycolytic process"/>
    <property type="evidence" value="ECO:0007669"/>
    <property type="project" value="TreeGrafter"/>
</dbReference>
<dbReference type="GO" id="GO:0043456">
    <property type="term" value="P:regulation of pentose-phosphate shunt"/>
    <property type="evidence" value="ECO:0007669"/>
    <property type="project" value="TreeGrafter"/>
</dbReference>
<dbReference type="PANTHER" id="PTHR46517:SF1">
    <property type="entry name" value="FRUCTOSE-2,6-BISPHOSPHATASE TIGAR"/>
    <property type="match status" value="1"/>
</dbReference>
<dbReference type="InterPro" id="IPR029033">
    <property type="entry name" value="His_PPase_superfam"/>
</dbReference>
<evidence type="ECO:0000313" key="4">
    <source>
        <dbReference type="EMBL" id="MCC3145489.1"/>
    </source>
</evidence>
<dbReference type="RefSeq" id="WP_229346193.1">
    <property type="nucleotide sequence ID" value="NZ_JAJFAT010000012.1"/>
</dbReference>
<keyword evidence="5" id="KW-1185">Reference proteome</keyword>
<name>A0AAW4X102_9FIRM</name>
<dbReference type="Pfam" id="PF00300">
    <property type="entry name" value="His_Phos_1"/>
    <property type="match status" value="1"/>
</dbReference>
<dbReference type="Gene3D" id="3.40.50.1240">
    <property type="entry name" value="Phosphoglycerate mutase-like"/>
    <property type="match status" value="1"/>
</dbReference>
<dbReference type="EC" id="3.1.3.73" evidence="2"/>
<evidence type="ECO:0000256" key="3">
    <source>
        <dbReference type="PIRSR" id="PIRSR613078-2"/>
    </source>
</evidence>
<dbReference type="InterPro" id="IPR051695">
    <property type="entry name" value="Phosphoglycerate_Mutase"/>
</dbReference>
<dbReference type="PANTHER" id="PTHR46517">
    <property type="entry name" value="FRUCTOSE-2,6-BISPHOSPHATASE TIGAR"/>
    <property type="match status" value="1"/>
</dbReference>
<dbReference type="SUPFAM" id="SSF53254">
    <property type="entry name" value="Phosphoglycerate mutase-like"/>
    <property type="match status" value="1"/>
</dbReference>
<dbReference type="PROSITE" id="PS00175">
    <property type="entry name" value="PG_MUTASE"/>
    <property type="match status" value="1"/>
</dbReference>
<proteinExistence type="predicted"/>